<organism evidence="1 2">
    <name type="scientific">Hoylesella timonensis</name>
    <dbReference type="NCBI Taxonomy" id="386414"/>
    <lineage>
        <taxon>Bacteria</taxon>
        <taxon>Pseudomonadati</taxon>
        <taxon>Bacteroidota</taxon>
        <taxon>Bacteroidia</taxon>
        <taxon>Bacteroidales</taxon>
        <taxon>Prevotellaceae</taxon>
        <taxon>Hoylesella</taxon>
    </lineage>
</organism>
<proteinExistence type="predicted"/>
<dbReference type="Pfam" id="PF19509">
    <property type="entry name" value="DUF6043"/>
    <property type="match status" value="1"/>
</dbReference>
<evidence type="ECO:0000313" key="1">
    <source>
        <dbReference type="EMBL" id="PNP96608.1"/>
    </source>
</evidence>
<reference evidence="1 2" key="1">
    <citation type="submission" date="2017-03" db="EMBL/GenBank/DDBJ databases">
        <authorList>
            <person name="Afonso C.L."/>
            <person name="Miller P.J."/>
            <person name="Scott M.A."/>
            <person name="Spackman E."/>
            <person name="Goraichik I."/>
            <person name="Dimitrov K.M."/>
            <person name="Suarez D.L."/>
            <person name="Swayne D.E."/>
        </authorList>
    </citation>
    <scope>NUCLEOTIDE SEQUENCE [LARGE SCALE GENOMIC DNA]</scope>
    <source>
        <strain evidence="1 2">DNF00076</strain>
    </source>
</reference>
<dbReference type="AlphaFoldDB" id="A0A2K0XQ80"/>
<dbReference type="Proteomes" id="UP000236634">
    <property type="component" value="Unassembled WGS sequence"/>
</dbReference>
<comment type="caution">
    <text evidence="1">The sequence shown here is derived from an EMBL/GenBank/DDBJ whole genome shotgun (WGS) entry which is preliminary data.</text>
</comment>
<dbReference type="EMBL" id="NBAX01000001">
    <property type="protein sequence ID" value="PNP96608.1"/>
    <property type="molecule type" value="Genomic_DNA"/>
</dbReference>
<dbReference type="InterPro" id="IPR046106">
    <property type="entry name" value="DUF6043"/>
</dbReference>
<sequence>MKESFEDFKRLIKEWLDTHPKEYGSFIEEMNCKNNAGFQKVFMLVIKYVPKYKDEVKKRMFNDTVRDFSSLENMLTNSDLAERLVHEFHNTDRKSIVPAMLAWLYFGRSYECMVEHGETLIQNNKTNRLHKWLLSLMVKYIIHRSISLGERTKEDWKEFQQYQKAVESDGLIESALEEEAPIIDKPAVNSKRRGRPKDERTLAELLKPVEKKELLSKIRTRILTKPTEKDIVYLKIALEEENLLRECDIAPFYRALSDHYNIRLIGLRGIQKAYKELSETIGKTGIRLIDRGEDRTSIDEIKAFLSE</sequence>
<protein>
    <submittedName>
        <fullName evidence="1">Uncharacterized protein</fullName>
    </submittedName>
</protein>
<name>A0A2K0XQ80_9BACT</name>
<gene>
    <name evidence="1" type="ORF">BFS16_01695</name>
</gene>
<dbReference type="RefSeq" id="WP_066261606.1">
    <property type="nucleotide sequence ID" value="NZ_NBAX01000001.1"/>
</dbReference>
<accession>A0A2K0XQ80</accession>
<evidence type="ECO:0000313" key="2">
    <source>
        <dbReference type="Proteomes" id="UP000236634"/>
    </source>
</evidence>